<dbReference type="Gene3D" id="3.30.70.270">
    <property type="match status" value="1"/>
</dbReference>
<dbReference type="Gene3D" id="2.60.40.10">
    <property type="entry name" value="Immunoglobulins"/>
    <property type="match status" value="1"/>
</dbReference>
<dbReference type="PANTHER" id="PTHR45138">
    <property type="entry name" value="REGULATORY COMPONENTS OF SENSORY TRANSDUCTION SYSTEM"/>
    <property type="match status" value="1"/>
</dbReference>
<reference evidence="5" key="1">
    <citation type="submission" date="2020-12" db="EMBL/GenBank/DDBJ databases">
        <title>The genome sequence of Inhella sp. 1Y17.</title>
        <authorList>
            <person name="Liu Y."/>
        </authorList>
    </citation>
    <scope>NUCLEOTIDE SEQUENCE</scope>
    <source>
        <strain evidence="5">1Y17</strain>
    </source>
</reference>
<evidence type="ECO:0000313" key="6">
    <source>
        <dbReference type="Proteomes" id="UP000613266"/>
    </source>
</evidence>
<name>A0A931J6G5_9BURK</name>
<dbReference type="RefSeq" id="WP_198113586.1">
    <property type="nucleotide sequence ID" value="NZ_JAEDAK010000028.1"/>
</dbReference>
<dbReference type="GO" id="GO:0052621">
    <property type="term" value="F:diguanylate cyclase activity"/>
    <property type="evidence" value="ECO:0007669"/>
    <property type="project" value="UniProtKB-EC"/>
</dbReference>
<dbReference type="Proteomes" id="UP000613266">
    <property type="component" value="Unassembled WGS sequence"/>
</dbReference>
<keyword evidence="6" id="KW-1185">Reference proteome</keyword>
<dbReference type="InterPro" id="IPR043128">
    <property type="entry name" value="Rev_trsase/Diguanyl_cyclase"/>
</dbReference>
<dbReference type="SUPFAM" id="SSF63829">
    <property type="entry name" value="Calcium-dependent phosphotriesterase"/>
    <property type="match status" value="2"/>
</dbReference>
<dbReference type="Pfam" id="PF00990">
    <property type="entry name" value="GGDEF"/>
    <property type="match status" value="1"/>
</dbReference>
<feature type="region of interest" description="Disordered" evidence="3">
    <location>
        <begin position="1055"/>
        <end position="1076"/>
    </location>
</feature>
<dbReference type="InterPro" id="IPR011123">
    <property type="entry name" value="Y_Y_Y"/>
</dbReference>
<dbReference type="Gene3D" id="2.130.10.10">
    <property type="entry name" value="YVTN repeat-like/Quinoprotein amine dehydrogenase"/>
    <property type="match status" value="3"/>
</dbReference>
<evidence type="ECO:0000256" key="1">
    <source>
        <dbReference type="ARBA" id="ARBA00012528"/>
    </source>
</evidence>
<sequence>MLQALTSWPRGRLRHGVAGLLAAWLLAAGAAPRPELAEPRFESIGDATAVSDGVVSTLAVDPRGFLWVGTAIGLVRFDGYEFLQLRLPSDSKRPNATSFVRTLLPARDGTLWVGTDSDGLGQLNPDSGEWRFFRPDAKNPEGFARGTVRALIEDPEGRIWAGTVGGGLQQVDPATGKVMHFGLAQGLPDDRVQSLALDNQGTLWVGTWNGLALRARGQARFEPAALPLAGEDGALGGRIISVLRFDSAGVLWVGTQRGELLRVNLRSGAASWVDRGDIGGGAVQALVEMDRDELWVGRGNALEIRRRSDGQLLRVMRHRASRPWGPAGSDIRAMTRDASGVLWMGSYGGGLQRHAAETPALWIRRGELDEDSVLGVVDVRSLVELPNGEIWAGTNDRGVAVLDAELRLKASFRPGQHGYPSGRAGGLTRSQDGHVWAGAGDKVSQFEPAARRFLGTHALGRGTVRVMLGPRDGSVLAGTSDGLFRKPPGSVRFERVGLVDGQALKGDVNALIEDGEGRVWVGGERGLFSLTPGASVLEPAPLAAGESLGDDAVLGLLVDARQQLWLDSSAGLRRLVRSPQGLRIERVSERIGQGGKSFGANLMQDNRGRIWTHRGVFDPETGQFDELTSADGVDLGTAWFRSYAPLRDGRMLFGGSRGLLVLDPHRFVPWRYQPPVVATELRINGQAEPLSRLQPQLRLMPGERNFNLEVAALDLSLPGRNRYRHRLEGFDADWIVSDANERQLNYGGLAPGHYRLLVQGSNRNGHWSPKLLELEIEVVPAWWQTWWARVLGVLGALTVLYAAVQLRTGLLRRRQGELEARVAERTLALETLSEALKEKTEALEQSALTDPLTGLRNRRFVTERLDDDLHLVLRQHEEALRQGHPPPTDADLCFFLLDLDHFKQVNDQHGHAAGDALLTQMRERLQEVFRESDYLVRWGGEEFLVVARGSSRASAPDLAERARRAVVERPFMLPQGRTLVRSCSIGFACFPLLPAEPRATGWALVVDLADAALYCAKREGRNRWVGVLDADPATLVRLHAGLPERGRLPEGLQVLRGPAGAAGPAPGAPPAGGLGS</sequence>
<dbReference type="InterPro" id="IPR015943">
    <property type="entry name" value="WD40/YVTN_repeat-like_dom_sf"/>
</dbReference>
<dbReference type="InterPro" id="IPR013783">
    <property type="entry name" value="Ig-like_fold"/>
</dbReference>
<dbReference type="CDD" id="cd01949">
    <property type="entry name" value="GGDEF"/>
    <property type="match status" value="1"/>
</dbReference>
<evidence type="ECO:0000313" key="5">
    <source>
        <dbReference type="EMBL" id="MBH9579638.1"/>
    </source>
</evidence>
<evidence type="ECO:0000259" key="4">
    <source>
        <dbReference type="PROSITE" id="PS50887"/>
    </source>
</evidence>
<evidence type="ECO:0000256" key="2">
    <source>
        <dbReference type="ARBA" id="ARBA00034247"/>
    </source>
</evidence>
<gene>
    <name evidence="5" type="ORF">I7X39_22315</name>
</gene>
<protein>
    <recommendedName>
        <fullName evidence="1">diguanylate cyclase</fullName>
        <ecNumber evidence="1">2.7.7.65</ecNumber>
    </recommendedName>
</protein>
<dbReference type="AlphaFoldDB" id="A0A931J6G5"/>
<comment type="catalytic activity">
    <reaction evidence="2">
        <text>2 GTP = 3',3'-c-di-GMP + 2 diphosphate</text>
        <dbReference type="Rhea" id="RHEA:24898"/>
        <dbReference type="ChEBI" id="CHEBI:33019"/>
        <dbReference type="ChEBI" id="CHEBI:37565"/>
        <dbReference type="ChEBI" id="CHEBI:58805"/>
        <dbReference type="EC" id="2.7.7.65"/>
    </reaction>
</comment>
<dbReference type="InterPro" id="IPR011110">
    <property type="entry name" value="Reg_prop"/>
</dbReference>
<dbReference type="InterPro" id="IPR050469">
    <property type="entry name" value="Diguanylate_Cyclase"/>
</dbReference>
<dbReference type="InterPro" id="IPR029787">
    <property type="entry name" value="Nucleotide_cyclase"/>
</dbReference>
<dbReference type="SMART" id="SM00267">
    <property type="entry name" value="GGDEF"/>
    <property type="match status" value="1"/>
</dbReference>
<accession>A0A931J6G5</accession>
<dbReference type="PROSITE" id="PS50887">
    <property type="entry name" value="GGDEF"/>
    <property type="match status" value="1"/>
</dbReference>
<dbReference type="InterPro" id="IPR000160">
    <property type="entry name" value="GGDEF_dom"/>
</dbReference>
<dbReference type="Pfam" id="PF07495">
    <property type="entry name" value="Y_Y_Y"/>
    <property type="match status" value="1"/>
</dbReference>
<dbReference type="SUPFAM" id="SSF55073">
    <property type="entry name" value="Nucleotide cyclase"/>
    <property type="match status" value="1"/>
</dbReference>
<dbReference type="NCBIfam" id="TIGR00254">
    <property type="entry name" value="GGDEF"/>
    <property type="match status" value="1"/>
</dbReference>
<dbReference type="EC" id="2.7.7.65" evidence="1"/>
<dbReference type="GO" id="GO:0005886">
    <property type="term" value="C:plasma membrane"/>
    <property type="evidence" value="ECO:0007669"/>
    <property type="project" value="TreeGrafter"/>
</dbReference>
<comment type="caution">
    <text evidence="5">The sequence shown here is derived from an EMBL/GenBank/DDBJ whole genome shotgun (WGS) entry which is preliminary data.</text>
</comment>
<proteinExistence type="predicted"/>
<dbReference type="Pfam" id="PF07494">
    <property type="entry name" value="Reg_prop"/>
    <property type="match status" value="2"/>
</dbReference>
<dbReference type="PANTHER" id="PTHR45138:SF9">
    <property type="entry name" value="DIGUANYLATE CYCLASE DGCM-RELATED"/>
    <property type="match status" value="1"/>
</dbReference>
<dbReference type="GO" id="GO:1902201">
    <property type="term" value="P:negative regulation of bacterial-type flagellum-dependent cell motility"/>
    <property type="evidence" value="ECO:0007669"/>
    <property type="project" value="TreeGrafter"/>
</dbReference>
<organism evidence="5 6">
    <name type="scientific">Inhella proteolytica</name>
    <dbReference type="NCBI Taxonomy" id="2795029"/>
    <lineage>
        <taxon>Bacteria</taxon>
        <taxon>Pseudomonadati</taxon>
        <taxon>Pseudomonadota</taxon>
        <taxon>Betaproteobacteria</taxon>
        <taxon>Burkholderiales</taxon>
        <taxon>Sphaerotilaceae</taxon>
        <taxon>Inhella</taxon>
    </lineage>
</organism>
<dbReference type="GO" id="GO:0043709">
    <property type="term" value="P:cell adhesion involved in single-species biofilm formation"/>
    <property type="evidence" value="ECO:0007669"/>
    <property type="project" value="TreeGrafter"/>
</dbReference>
<feature type="domain" description="GGDEF" evidence="4">
    <location>
        <begin position="890"/>
        <end position="1029"/>
    </location>
</feature>
<dbReference type="EMBL" id="JAEDAK010000028">
    <property type="protein sequence ID" value="MBH9579638.1"/>
    <property type="molecule type" value="Genomic_DNA"/>
</dbReference>
<evidence type="ECO:0000256" key="3">
    <source>
        <dbReference type="SAM" id="MobiDB-lite"/>
    </source>
</evidence>